<dbReference type="InterPro" id="IPR001457">
    <property type="entry name" value="NADH_UbQ/plastoQ_OxRdtase_su6"/>
</dbReference>
<evidence type="ECO:0000313" key="5">
    <source>
        <dbReference type="EMBL" id="TCT24156.1"/>
    </source>
</evidence>
<evidence type="ECO:0000256" key="2">
    <source>
        <dbReference type="ARBA" id="ARBA00019907"/>
    </source>
</evidence>
<dbReference type="EMBL" id="SMAO01000001">
    <property type="protein sequence ID" value="TCT24156.1"/>
    <property type="molecule type" value="Genomic_DNA"/>
</dbReference>
<comment type="caution">
    <text evidence="5">The sequence shown here is derived from an EMBL/GenBank/DDBJ whole genome shotgun (WGS) entry which is preliminary data.</text>
</comment>
<dbReference type="Pfam" id="PF00499">
    <property type="entry name" value="Oxidored_q3"/>
    <property type="match status" value="1"/>
</dbReference>
<keyword evidence="4" id="KW-0812">Transmembrane</keyword>
<dbReference type="Gene3D" id="1.20.120.1200">
    <property type="entry name" value="NADH-ubiquinone/plastoquinone oxidoreductase chain 6, subunit NuoJ"/>
    <property type="match status" value="1"/>
</dbReference>
<proteinExistence type="inferred from homology"/>
<comment type="subunit">
    <text evidence="3">Composed of 13 different subunits. Subunits NuoA, H, J, K, L, M, N constitute the membrane sector of the complex.</text>
</comment>
<gene>
    <name evidence="5" type="ORF">EDC35_101476</name>
</gene>
<keyword evidence="4" id="KW-0472">Membrane</keyword>
<keyword evidence="6" id="KW-1185">Reference proteome</keyword>
<reference evidence="5 6" key="1">
    <citation type="submission" date="2019-03" db="EMBL/GenBank/DDBJ databases">
        <title>Genomic Encyclopedia of Type Strains, Phase IV (KMG-IV): sequencing the most valuable type-strain genomes for metagenomic binning, comparative biology and taxonomic classification.</title>
        <authorList>
            <person name="Goeker M."/>
        </authorList>
    </citation>
    <scope>NUCLEOTIDE SEQUENCE [LARGE SCALE GENOMIC DNA]</scope>
    <source>
        <strain evidence="5 6">DSM 13587</strain>
    </source>
</reference>
<name>A0A4R3N7N7_9GAMM</name>
<dbReference type="GO" id="GO:0008137">
    <property type="term" value="F:NADH dehydrogenase (ubiquinone) activity"/>
    <property type="evidence" value="ECO:0007669"/>
    <property type="project" value="UniProtKB-UniRule"/>
</dbReference>
<evidence type="ECO:0000313" key="6">
    <source>
        <dbReference type="Proteomes" id="UP000295717"/>
    </source>
</evidence>
<protein>
    <recommendedName>
        <fullName evidence="2 4">NADH-quinone oxidoreductase subunit J</fullName>
        <ecNumber evidence="4">7.1.1.-</ecNumber>
    </recommendedName>
</protein>
<dbReference type="GO" id="GO:0005886">
    <property type="term" value="C:plasma membrane"/>
    <property type="evidence" value="ECO:0007669"/>
    <property type="project" value="UniProtKB-SubCell"/>
</dbReference>
<comment type="subcellular location">
    <subcellularLocation>
        <location evidence="4">Cell membrane</location>
        <topology evidence="4">Multi-pass membrane protein</topology>
    </subcellularLocation>
</comment>
<dbReference type="OrthoDB" id="9795409at2"/>
<dbReference type="EC" id="7.1.1.-" evidence="4"/>
<dbReference type="PANTHER" id="PTHR33269">
    <property type="entry name" value="NADH-UBIQUINONE OXIDOREDUCTASE CHAIN 6"/>
    <property type="match status" value="1"/>
</dbReference>
<keyword evidence="4" id="KW-1003">Cell membrane</keyword>
<comment type="function">
    <text evidence="4">NDH-1 shuttles electrons from NADH, via FMN and iron-sulfur (Fe-S) centers, to quinones in the respiratory chain. Couples the redox reaction to proton translocation (for every two electrons transferred, four hydrogen ions are translocated across the cytoplasmic membrane), and thus conserves the redox energy in a proton gradient.</text>
</comment>
<evidence type="ECO:0000256" key="3">
    <source>
        <dbReference type="ARBA" id="ARBA00025811"/>
    </source>
</evidence>
<keyword evidence="4" id="KW-0520">NAD</keyword>
<feature type="transmembrane region" description="Helical" evidence="4">
    <location>
        <begin position="144"/>
        <end position="167"/>
    </location>
</feature>
<dbReference type="Proteomes" id="UP000295717">
    <property type="component" value="Unassembled WGS sequence"/>
</dbReference>
<comment type="catalytic activity">
    <reaction evidence="4">
        <text>a quinone + NADH + 5 H(+)(in) = a quinol + NAD(+) + 4 H(+)(out)</text>
        <dbReference type="Rhea" id="RHEA:57888"/>
        <dbReference type="ChEBI" id="CHEBI:15378"/>
        <dbReference type="ChEBI" id="CHEBI:24646"/>
        <dbReference type="ChEBI" id="CHEBI:57540"/>
        <dbReference type="ChEBI" id="CHEBI:57945"/>
        <dbReference type="ChEBI" id="CHEBI:132124"/>
    </reaction>
</comment>
<dbReference type="AlphaFoldDB" id="A0A4R3N7N7"/>
<comment type="similarity">
    <text evidence="1 4">Belongs to the complex I subunit 6 family.</text>
</comment>
<feature type="transmembrane region" description="Helical" evidence="4">
    <location>
        <begin position="31"/>
        <end position="49"/>
    </location>
</feature>
<feature type="transmembrane region" description="Helical" evidence="4">
    <location>
        <begin position="6"/>
        <end position="24"/>
    </location>
</feature>
<dbReference type="RefSeq" id="WP_132975329.1">
    <property type="nucleotide sequence ID" value="NZ_SMAO01000001.1"/>
</dbReference>
<organism evidence="5 6">
    <name type="scientific">Thiobaca trueperi</name>
    <dbReference type="NCBI Taxonomy" id="127458"/>
    <lineage>
        <taxon>Bacteria</taxon>
        <taxon>Pseudomonadati</taxon>
        <taxon>Pseudomonadota</taxon>
        <taxon>Gammaproteobacteria</taxon>
        <taxon>Chromatiales</taxon>
        <taxon>Chromatiaceae</taxon>
        <taxon>Thiobaca</taxon>
    </lineage>
</organism>
<evidence type="ECO:0000256" key="1">
    <source>
        <dbReference type="ARBA" id="ARBA00005698"/>
    </source>
</evidence>
<sequence>MGFEKFLFYLFALITLWAAGMVVSRRNPVHAVLFLVLAFVSSAALWILMEAEFLGIVLILVYVGAVMVLFLFVVMMLDVDIAALRAGFIDYLPLGLLIAGIMAIEIFLIVGPANFGLHAFPAPAPAGTDLNNTRELGLLLYTVYVYPVEIASVILLVAIIAAIRLTLRRRPDNKYVDPARQVRVKKGPDRIRLVKMASETPVPVVAPALEKESDE</sequence>
<dbReference type="PANTHER" id="PTHR33269:SF17">
    <property type="entry name" value="NADH-UBIQUINONE OXIDOREDUCTASE CHAIN 6"/>
    <property type="match status" value="1"/>
</dbReference>
<keyword evidence="4" id="KW-1133">Transmembrane helix</keyword>
<keyword evidence="4" id="KW-0874">Quinone</keyword>
<dbReference type="InterPro" id="IPR042106">
    <property type="entry name" value="Nuo/plastoQ_OxRdtase_6_NuoJ"/>
</dbReference>
<dbReference type="NCBIfam" id="NF005164">
    <property type="entry name" value="PRK06638.1-4"/>
    <property type="match status" value="1"/>
</dbReference>
<evidence type="ECO:0000256" key="4">
    <source>
        <dbReference type="RuleBase" id="RU004429"/>
    </source>
</evidence>
<dbReference type="GO" id="GO:0048038">
    <property type="term" value="F:quinone binding"/>
    <property type="evidence" value="ECO:0007669"/>
    <property type="project" value="UniProtKB-UniRule"/>
</dbReference>
<feature type="transmembrane region" description="Helical" evidence="4">
    <location>
        <begin position="91"/>
        <end position="110"/>
    </location>
</feature>
<feature type="transmembrane region" description="Helical" evidence="4">
    <location>
        <begin position="55"/>
        <end position="79"/>
    </location>
</feature>
<accession>A0A4R3N7N7</accession>